<keyword evidence="3" id="KW-0808">Transferase</keyword>
<evidence type="ECO:0000313" key="10">
    <source>
        <dbReference type="Proteomes" id="UP000807825"/>
    </source>
</evidence>
<comment type="cofactor">
    <cofactor evidence="7">
        <name>Mg(2+)</name>
        <dbReference type="ChEBI" id="CHEBI:18420"/>
    </cofactor>
</comment>
<sequence length="795" mass="88850">MRENLLLITAVGLFGFLATLLSIPFFQRTAIRYKILSYPGGRKNHDNPTPLLGGISIYLPFAIVFCVVYSIVLAGSPLAGRLENTQMLSLFLGTTFIHALGTYDDIASISWKTKLAGQLCAIGILLLGGHTVATATLPFIGPVDFGWFGHLIFLTSILTITNGINLIDGMDGLAGGICFFAAITSAIIGLFKGDLFTALAACTISGSLLGFLRYNFPPASIYMGDGGSLMLGFLLGTLATSCAAISPGQRSGTMGMILIPFLPFGIALLDVILAVIRRWVTGRRIFLADADHLHHRLMERFGKPRQVAVILYFFSALLSAMTLVLVLGPRSELAVRFIVVAGTIWLVVVVAVLRLYRVGTLSKTLENRPHLQFLSSYHGFMSKRISRAQSLDELISLLESGVRDLECDSVDVFYGDRVIKSWMNPRKAHEEAPRIEGEKNFDGLRFHVRWVFPIHESETYQNYLLLTWYRVVNELESRIHTFAGKSRLYEWMTDKKYAHPNEPAMATALSAAATTAEKPFDLEPSSAPFYVVTVNYNSGDHLKRLASSLVSMKYLKELIIVNHSGPESIGRLDAPFPIRIIHQKNLGYGAGINRGLLEISEPAAVTLACNPDITIVNPEVMREAIAYLIQNTTVACLFPTLVDLKFLPVHSCRQFYTLKTLLAVRIPWLRNNPPNFLREHFYMNKEGTEPFEVDWGSGAAMLFKNVFFPEPLSFDEKFFLYFEDVDLCTKAWQHGLPVVFFPKMVCLHDAHRQSHHKLSFFIRHVLSLVRYVRKYQGLPKRELLLRNSQTSGHLC</sequence>
<dbReference type="CDD" id="cd06853">
    <property type="entry name" value="GT_WecA_like"/>
    <property type="match status" value="1"/>
</dbReference>
<keyword evidence="7" id="KW-0460">Magnesium</keyword>
<evidence type="ECO:0000256" key="7">
    <source>
        <dbReference type="PIRSR" id="PIRSR600715-1"/>
    </source>
</evidence>
<keyword evidence="4 8" id="KW-0812">Transmembrane</keyword>
<dbReference type="GO" id="GO:0046872">
    <property type="term" value="F:metal ion binding"/>
    <property type="evidence" value="ECO:0007669"/>
    <property type="project" value="UniProtKB-KW"/>
</dbReference>
<evidence type="ECO:0000256" key="5">
    <source>
        <dbReference type="ARBA" id="ARBA00022989"/>
    </source>
</evidence>
<dbReference type="PANTHER" id="PTHR22926:SF3">
    <property type="entry name" value="UNDECAPRENYL-PHOSPHATE ALPHA-N-ACETYLGLUCOSAMINYL 1-PHOSPHATE TRANSFERASE"/>
    <property type="match status" value="1"/>
</dbReference>
<evidence type="ECO:0000256" key="3">
    <source>
        <dbReference type="ARBA" id="ARBA00022679"/>
    </source>
</evidence>
<reference evidence="9" key="1">
    <citation type="submission" date="2020-07" db="EMBL/GenBank/DDBJ databases">
        <title>Huge and variable diversity of episymbiotic CPR bacteria and DPANN archaea in groundwater ecosystems.</title>
        <authorList>
            <person name="He C.Y."/>
            <person name="Keren R."/>
            <person name="Whittaker M."/>
            <person name="Farag I.F."/>
            <person name="Doudna J."/>
            <person name="Cate J.H.D."/>
            <person name="Banfield J.F."/>
        </authorList>
    </citation>
    <scope>NUCLEOTIDE SEQUENCE</scope>
    <source>
        <strain evidence="9">NC_groundwater_1664_Pr3_B-0.1um_52_9</strain>
    </source>
</reference>
<dbReference type="GO" id="GO:0071555">
    <property type="term" value="P:cell wall organization"/>
    <property type="evidence" value="ECO:0007669"/>
    <property type="project" value="TreeGrafter"/>
</dbReference>
<evidence type="ECO:0000256" key="1">
    <source>
        <dbReference type="ARBA" id="ARBA00004651"/>
    </source>
</evidence>
<comment type="subcellular location">
    <subcellularLocation>
        <location evidence="1">Cell membrane</location>
        <topology evidence="1">Multi-pass membrane protein</topology>
    </subcellularLocation>
</comment>
<dbReference type="PANTHER" id="PTHR22926">
    <property type="entry name" value="PHOSPHO-N-ACETYLMURAMOYL-PENTAPEPTIDE-TRANSFERASE"/>
    <property type="match status" value="1"/>
</dbReference>
<keyword evidence="6 8" id="KW-0472">Membrane</keyword>
<proteinExistence type="predicted"/>
<feature type="transmembrane region" description="Helical" evidence="8">
    <location>
        <begin position="173"/>
        <end position="191"/>
    </location>
</feature>
<dbReference type="GO" id="GO:0005886">
    <property type="term" value="C:plasma membrane"/>
    <property type="evidence" value="ECO:0007669"/>
    <property type="project" value="UniProtKB-SubCell"/>
</dbReference>
<protein>
    <recommendedName>
        <fullName evidence="11">UDP-N-acetylmuramyl pentapeptide phosphotransferase/UDP-N-acetylglucosamine-1-phosphate transferase</fullName>
    </recommendedName>
</protein>
<feature type="transmembrane region" description="Helical" evidence="8">
    <location>
        <begin position="115"/>
        <end position="141"/>
    </location>
</feature>
<evidence type="ECO:0000256" key="6">
    <source>
        <dbReference type="ARBA" id="ARBA00023136"/>
    </source>
</evidence>
<dbReference type="InterPro" id="IPR029044">
    <property type="entry name" value="Nucleotide-diphossugar_trans"/>
</dbReference>
<dbReference type="EMBL" id="JACRDE010000082">
    <property type="protein sequence ID" value="MBI5248393.1"/>
    <property type="molecule type" value="Genomic_DNA"/>
</dbReference>
<feature type="transmembrane region" description="Helical" evidence="8">
    <location>
        <begin position="147"/>
        <end position="166"/>
    </location>
</feature>
<feature type="transmembrane region" description="Helical" evidence="8">
    <location>
        <begin position="6"/>
        <end position="26"/>
    </location>
</feature>
<evidence type="ECO:0000256" key="8">
    <source>
        <dbReference type="SAM" id="Phobius"/>
    </source>
</evidence>
<dbReference type="Gene3D" id="3.90.550.10">
    <property type="entry name" value="Spore Coat Polysaccharide Biosynthesis Protein SpsA, Chain A"/>
    <property type="match status" value="1"/>
</dbReference>
<gene>
    <name evidence="9" type="ORF">HY912_02765</name>
</gene>
<feature type="transmembrane region" description="Helical" evidence="8">
    <location>
        <begin position="307"/>
        <end position="327"/>
    </location>
</feature>
<feature type="transmembrane region" description="Helical" evidence="8">
    <location>
        <begin position="254"/>
        <end position="276"/>
    </location>
</feature>
<dbReference type="InterPro" id="IPR000715">
    <property type="entry name" value="Glycosyl_transferase_4"/>
</dbReference>
<feature type="binding site" evidence="7">
    <location>
        <position position="165"/>
    </location>
    <ligand>
        <name>Mg(2+)</name>
        <dbReference type="ChEBI" id="CHEBI:18420"/>
    </ligand>
</feature>
<evidence type="ECO:0000256" key="2">
    <source>
        <dbReference type="ARBA" id="ARBA00022475"/>
    </source>
</evidence>
<feature type="transmembrane region" description="Helical" evidence="8">
    <location>
        <begin position="228"/>
        <end position="248"/>
    </location>
</feature>
<feature type="transmembrane region" description="Helical" evidence="8">
    <location>
        <begin position="51"/>
        <end position="74"/>
    </location>
</feature>
<evidence type="ECO:0000313" key="9">
    <source>
        <dbReference type="EMBL" id="MBI5248393.1"/>
    </source>
</evidence>
<name>A0A9D6UY13_9BACT</name>
<keyword evidence="7" id="KW-0479">Metal-binding</keyword>
<dbReference type="GO" id="GO:0009103">
    <property type="term" value="P:lipopolysaccharide biosynthetic process"/>
    <property type="evidence" value="ECO:0007669"/>
    <property type="project" value="TreeGrafter"/>
</dbReference>
<dbReference type="Pfam" id="PF00953">
    <property type="entry name" value="Glycos_transf_4"/>
    <property type="match status" value="1"/>
</dbReference>
<accession>A0A9D6UY13</accession>
<dbReference type="GO" id="GO:0016780">
    <property type="term" value="F:phosphotransferase activity, for other substituted phosphate groups"/>
    <property type="evidence" value="ECO:0007669"/>
    <property type="project" value="InterPro"/>
</dbReference>
<dbReference type="AlphaFoldDB" id="A0A9D6UY13"/>
<evidence type="ECO:0008006" key="11">
    <source>
        <dbReference type="Google" id="ProtNLM"/>
    </source>
</evidence>
<evidence type="ECO:0000256" key="4">
    <source>
        <dbReference type="ARBA" id="ARBA00022692"/>
    </source>
</evidence>
<dbReference type="GO" id="GO:0044038">
    <property type="term" value="P:cell wall macromolecule biosynthetic process"/>
    <property type="evidence" value="ECO:0007669"/>
    <property type="project" value="TreeGrafter"/>
</dbReference>
<dbReference type="SUPFAM" id="SSF53448">
    <property type="entry name" value="Nucleotide-diphospho-sugar transferases"/>
    <property type="match status" value="1"/>
</dbReference>
<dbReference type="Proteomes" id="UP000807825">
    <property type="component" value="Unassembled WGS sequence"/>
</dbReference>
<feature type="binding site" evidence="7">
    <location>
        <position position="225"/>
    </location>
    <ligand>
        <name>Mg(2+)</name>
        <dbReference type="ChEBI" id="CHEBI:18420"/>
    </ligand>
</feature>
<comment type="caution">
    <text evidence="9">The sequence shown here is derived from an EMBL/GenBank/DDBJ whole genome shotgun (WGS) entry which is preliminary data.</text>
</comment>
<feature type="transmembrane region" description="Helical" evidence="8">
    <location>
        <begin position="86"/>
        <end position="103"/>
    </location>
</feature>
<keyword evidence="2" id="KW-1003">Cell membrane</keyword>
<feature type="transmembrane region" description="Helical" evidence="8">
    <location>
        <begin position="333"/>
        <end position="356"/>
    </location>
</feature>
<organism evidence="9 10">
    <name type="scientific">Desulfomonile tiedjei</name>
    <dbReference type="NCBI Taxonomy" id="2358"/>
    <lineage>
        <taxon>Bacteria</taxon>
        <taxon>Pseudomonadati</taxon>
        <taxon>Thermodesulfobacteriota</taxon>
        <taxon>Desulfomonilia</taxon>
        <taxon>Desulfomonilales</taxon>
        <taxon>Desulfomonilaceae</taxon>
        <taxon>Desulfomonile</taxon>
    </lineage>
</organism>
<dbReference type="InterPro" id="IPR018480">
    <property type="entry name" value="PNAcMuramoyl-5peptid_Trfase_CS"/>
</dbReference>
<feature type="transmembrane region" description="Helical" evidence="8">
    <location>
        <begin position="197"/>
        <end position="216"/>
    </location>
</feature>
<keyword evidence="5 8" id="KW-1133">Transmembrane helix</keyword>
<dbReference type="PROSITE" id="PS01348">
    <property type="entry name" value="MRAY_2"/>
    <property type="match status" value="1"/>
</dbReference>